<dbReference type="PROSITE" id="PS50089">
    <property type="entry name" value="ZF_RING_2"/>
    <property type="match status" value="1"/>
</dbReference>
<evidence type="ECO:0000256" key="3">
    <source>
        <dbReference type="ARBA" id="ARBA00022723"/>
    </source>
</evidence>
<dbReference type="SUPFAM" id="SSF57850">
    <property type="entry name" value="RING/U-box"/>
    <property type="match status" value="1"/>
</dbReference>
<protein>
    <recommendedName>
        <fullName evidence="6">TNF receptor-associated factor</fullName>
        <ecNumber evidence="6">2.3.2.27</ecNumber>
    </recommendedName>
</protein>
<dbReference type="InterPro" id="IPR049342">
    <property type="entry name" value="TRAF1-6_MATH_dom"/>
</dbReference>
<dbReference type="Gene3D" id="2.60.210.10">
    <property type="entry name" value="Apoptosis, Tumor Necrosis Factor Receptor Associated Protein 2, Chain A"/>
    <property type="match status" value="1"/>
</dbReference>
<keyword evidence="8" id="KW-0175">Coiled coil</keyword>
<organism evidence="12 13">
    <name type="scientific">Geotrypetes seraphini</name>
    <name type="common">Gaboon caecilian</name>
    <name type="synonym">Caecilia seraphini</name>
    <dbReference type="NCBI Taxonomy" id="260995"/>
    <lineage>
        <taxon>Eukaryota</taxon>
        <taxon>Metazoa</taxon>
        <taxon>Chordata</taxon>
        <taxon>Craniata</taxon>
        <taxon>Vertebrata</taxon>
        <taxon>Euteleostomi</taxon>
        <taxon>Amphibia</taxon>
        <taxon>Gymnophiona</taxon>
        <taxon>Geotrypetes</taxon>
    </lineage>
</organism>
<evidence type="ECO:0000256" key="4">
    <source>
        <dbReference type="ARBA" id="ARBA00022771"/>
    </source>
</evidence>
<dbReference type="PANTHER" id="PTHR10131">
    <property type="entry name" value="TNF RECEPTOR ASSOCIATED FACTOR"/>
    <property type="match status" value="1"/>
</dbReference>
<keyword evidence="2 6" id="KW-0963">Cytoplasm</keyword>
<dbReference type="PANTHER" id="PTHR10131:SF138">
    <property type="entry name" value="RE66324P"/>
    <property type="match status" value="1"/>
</dbReference>
<proteinExistence type="inferred from homology"/>
<dbReference type="GO" id="GO:0007165">
    <property type="term" value="P:signal transduction"/>
    <property type="evidence" value="ECO:0007669"/>
    <property type="project" value="InterPro"/>
</dbReference>
<dbReference type="Proteomes" id="UP000515159">
    <property type="component" value="Chromosome 12"/>
</dbReference>
<dbReference type="GO" id="GO:0042981">
    <property type="term" value="P:regulation of apoptotic process"/>
    <property type="evidence" value="ECO:0007669"/>
    <property type="project" value="InterPro"/>
</dbReference>
<evidence type="ECO:0000313" key="13">
    <source>
        <dbReference type="RefSeq" id="XP_033772953.1"/>
    </source>
</evidence>
<dbReference type="RefSeq" id="XP_033772953.1">
    <property type="nucleotide sequence ID" value="XM_033917062.1"/>
</dbReference>
<evidence type="ECO:0000313" key="12">
    <source>
        <dbReference type="Proteomes" id="UP000515159"/>
    </source>
</evidence>
<dbReference type="SMART" id="SM00061">
    <property type="entry name" value="MATH"/>
    <property type="match status" value="1"/>
</dbReference>
<accession>A0A6P8PDP7</accession>
<keyword evidence="12" id="KW-1185">Reference proteome</keyword>
<dbReference type="InterPro" id="IPR012227">
    <property type="entry name" value="TNF_rcpt-assoc_TRAF_met"/>
</dbReference>
<dbReference type="AlphaFoldDB" id="A0A6P8PDP7"/>
<dbReference type="Gene3D" id="3.30.40.10">
    <property type="entry name" value="Zinc/RING finger domain, C3HC4 (zinc finger)"/>
    <property type="match status" value="2"/>
</dbReference>
<dbReference type="InterPro" id="IPR008974">
    <property type="entry name" value="TRAF-like"/>
</dbReference>
<dbReference type="InterPro" id="IPR017907">
    <property type="entry name" value="Znf_RING_CS"/>
</dbReference>
<feature type="signal peptide" evidence="9">
    <location>
        <begin position="1"/>
        <end position="16"/>
    </location>
</feature>
<dbReference type="SMART" id="SM00184">
    <property type="entry name" value="RING"/>
    <property type="match status" value="1"/>
</dbReference>
<evidence type="ECO:0000259" key="11">
    <source>
        <dbReference type="PROSITE" id="PS50144"/>
    </source>
</evidence>
<evidence type="ECO:0000256" key="6">
    <source>
        <dbReference type="PIRNR" id="PIRNR015614"/>
    </source>
</evidence>
<dbReference type="InterPro" id="IPR049440">
    <property type="entry name" value="TRAF3/5_RING"/>
</dbReference>
<evidence type="ECO:0000259" key="10">
    <source>
        <dbReference type="PROSITE" id="PS50089"/>
    </source>
</evidence>
<evidence type="ECO:0000256" key="9">
    <source>
        <dbReference type="SAM" id="SignalP"/>
    </source>
</evidence>
<comment type="catalytic activity">
    <reaction evidence="6">
        <text>S-ubiquitinyl-[E2 ubiquitin-conjugating enzyme]-L-cysteine + [acceptor protein]-L-lysine = [E2 ubiquitin-conjugating enzyme]-L-cysteine + N(6)-ubiquitinyl-[acceptor protein]-L-lysine.</text>
        <dbReference type="EC" id="2.3.2.27"/>
    </reaction>
</comment>
<keyword evidence="4 7" id="KW-0863">Zinc-finger</keyword>
<dbReference type="CDD" id="cd00270">
    <property type="entry name" value="MATH_TRAF_C"/>
    <property type="match status" value="1"/>
</dbReference>
<name>A0A6P8PDP7_GEOSA</name>
<dbReference type="EC" id="2.3.2.27" evidence="6"/>
<keyword evidence="5 6" id="KW-0862">Zinc</keyword>
<keyword evidence="3 6" id="KW-0479">Metal-binding</keyword>
<feature type="domain" description="MATH" evidence="11">
    <location>
        <begin position="366"/>
        <end position="513"/>
    </location>
</feature>
<dbReference type="Pfam" id="PF21363">
    <property type="entry name" value="TRAF3_RING"/>
    <property type="match status" value="1"/>
</dbReference>
<comment type="similarity">
    <text evidence="6">Belongs to the TNF receptor-associated factor family.</text>
</comment>
<sequence>MVALATSLLPLDLTVGTGLLCSSCGFLLLQPRQTECGHRFCSGCVVKLLRNGKEAVCSVCQERLSPKQFYRDRAAENDTLVTEVRCPNAGCSWTGILKLYLESHQSECGCAATEPCPNSALGCKFTAADEKSLGRHLAEECSWRMTSCPCCDASFPFSLLQDHLCSVSEKRDLFLCCPLSSRSTKVISECSSLESGYKTENQARAPISCPFQEAGCQKESQKESLKDHLEENQQAHLLQLLSQALGLQSRLDKVEETNSAFKQMVMQKMVTLTGLVSQDLKTWDREGDLKETKIGDEMLAVTKKTEQLERTVGGFNKDLDKCAGALEVLQQRCLEYEQIIQDLQVKNRTLESQLRAGGSVGPVSNNGILVWKIENISSQLRAAKAEQRTSFYSPVFSTHPFGYQLCCRVYPNGDGSGRGSHLSLFLAIVKGDCDDVLPWPFRQKVTLMLVDQSGQQKHFRETFIPDTLSASFHKPKTHMNVASGSPQFIKHSLLLGIASPYLKNNAIYIKVIVDPTGLEQ</sequence>
<evidence type="ECO:0000256" key="1">
    <source>
        <dbReference type="ARBA" id="ARBA00004496"/>
    </source>
</evidence>
<dbReference type="OrthoDB" id="6499288at2759"/>
<dbReference type="InParanoid" id="A0A6P8PDP7"/>
<reference evidence="13" key="1">
    <citation type="submission" date="2025-08" db="UniProtKB">
        <authorList>
            <consortium name="RefSeq"/>
        </authorList>
    </citation>
    <scope>IDENTIFICATION</scope>
</reference>
<dbReference type="GO" id="GO:0009898">
    <property type="term" value="C:cytoplasmic side of plasma membrane"/>
    <property type="evidence" value="ECO:0007669"/>
    <property type="project" value="TreeGrafter"/>
</dbReference>
<dbReference type="InterPro" id="IPR002083">
    <property type="entry name" value="MATH/TRAF_dom"/>
</dbReference>
<feature type="coiled-coil region" evidence="8">
    <location>
        <begin position="326"/>
        <end position="353"/>
    </location>
</feature>
<comment type="subcellular location">
    <subcellularLocation>
        <location evidence="1 6">Cytoplasm</location>
    </subcellularLocation>
</comment>
<dbReference type="InterPro" id="IPR001841">
    <property type="entry name" value="Znf_RING"/>
</dbReference>
<dbReference type="PROSITE" id="PS50144">
    <property type="entry name" value="MATH"/>
    <property type="match status" value="1"/>
</dbReference>
<evidence type="ECO:0000256" key="5">
    <source>
        <dbReference type="ARBA" id="ARBA00022833"/>
    </source>
</evidence>
<dbReference type="GO" id="GO:0008270">
    <property type="term" value="F:zinc ion binding"/>
    <property type="evidence" value="ECO:0007669"/>
    <property type="project" value="UniProtKB-UniRule"/>
</dbReference>
<dbReference type="KEGG" id="gsh:117346871"/>
<evidence type="ECO:0000256" key="2">
    <source>
        <dbReference type="ARBA" id="ARBA00022490"/>
    </source>
</evidence>
<dbReference type="Pfam" id="PF21355">
    <property type="entry name" value="TRAF-mep_MATH"/>
    <property type="match status" value="1"/>
</dbReference>
<dbReference type="GO" id="GO:0005737">
    <property type="term" value="C:cytoplasm"/>
    <property type="evidence" value="ECO:0007669"/>
    <property type="project" value="UniProtKB-SubCell"/>
</dbReference>
<feature type="chain" id="PRO_5028184644" description="TNF receptor-associated factor" evidence="9">
    <location>
        <begin position="17"/>
        <end position="520"/>
    </location>
</feature>
<dbReference type="GeneID" id="117346871"/>
<evidence type="ECO:0000256" key="8">
    <source>
        <dbReference type="SAM" id="Coils"/>
    </source>
</evidence>
<dbReference type="GO" id="GO:0005164">
    <property type="term" value="F:tumor necrosis factor receptor binding"/>
    <property type="evidence" value="ECO:0007669"/>
    <property type="project" value="UniProtKB-UniRule"/>
</dbReference>
<evidence type="ECO:0000256" key="7">
    <source>
        <dbReference type="PROSITE-ProRule" id="PRU00175"/>
    </source>
</evidence>
<dbReference type="GO" id="GO:0061630">
    <property type="term" value="F:ubiquitin protein ligase activity"/>
    <property type="evidence" value="ECO:0007669"/>
    <property type="project" value="UniProtKB-EC"/>
</dbReference>
<dbReference type="PROSITE" id="PS00518">
    <property type="entry name" value="ZF_RING_1"/>
    <property type="match status" value="1"/>
</dbReference>
<dbReference type="InterPro" id="IPR013083">
    <property type="entry name" value="Znf_RING/FYVE/PHD"/>
</dbReference>
<feature type="domain" description="RING-type" evidence="10">
    <location>
        <begin position="21"/>
        <end position="61"/>
    </location>
</feature>
<keyword evidence="9" id="KW-0732">Signal</keyword>
<dbReference type="SUPFAM" id="SSF49599">
    <property type="entry name" value="TRAF domain-like"/>
    <property type="match status" value="2"/>
</dbReference>
<gene>
    <name evidence="13" type="primary">LOC117346871</name>
</gene>
<dbReference type="PIRSF" id="PIRSF015614">
    <property type="entry name" value="TRAF"/>
    <property type="match status" value="1"/>
</dbReference>
<dbReference type="GO" id="GO:0043122">
    <property type="term" value="P:regulation of canonical NF-kappaB signal transduction"/>
    <property type="evidence" value="ECO:0007669"/>
    <property type="project" value="TreeGrafter"/>
</dbReference>